<name>A0AB34IWJ6_PRYPA</name>
<dbReference type="SMART" id="SM00220">
    <property type="entry name" value="S_TKc"/>
    <property type="match status" value="1"/>
</dbReference>
<dbReference type="GO" id="GO:0005524">
    <property type="term" value="F:ATP binding"/>
    <property type="evidence" value="ECO:0007669"/>
    <property type="project" value="UniProtKB-UniRule"/>
</dbReference>
<proteinExistence type="predicted"/>
<evidence type="ECO:0000313" key="5">
    <source>
        <dbReference type="Proteomes" id="UP001515480"/>
    </source>
</evidence>
<feature type="region of interest" description="Disordered" evidence="2">
    <location>
        <begin position="1"/>
        <end position="27"/>
    </location>
</feature>
<dbReference type="AlphaFoldDB" id="A0AB34IWJ6"/>
<feature type="binding site" evidence="1">
    <location>
        <position position="62"/>
    </location>
    <ligand>
        <name>ATP</name>
        <dbReference type="ChEBI" id="CHEBI:30616"/>
    </ligand>
</feature>
<reference evidence="4 5" key="1">
    <citation type="journal article" date="2024" name="Science">
        <title>Giant polyketide synthase enzymes in the biosynthesis of giant marine polyether toxins.</title>
        <authorList>
            <person name="Fallon T.R."/>
            <person name="Shende V.V."/>
            <person name="Wierzbicki I.H."/>
            <person name="Pendleton A.L."/>
            <person name="Watervoot N.F."/>
            <person name="Auber R.P."/>
            <person name="Gonzalez D.J."/>
            <person name="Wisecaver J.H."/>
            <person name="Moore B.S."/>
        </authorList>
    </citation>
    <scope>NUCLEOTIDE SEQUENCE [LARGE SCALE GENOMIC DNA]</scope>
    <source>
        <strain evidence="4 5">12B1</strain>
    </source>
</reference>
<keyword evidence="5" id="KW-1185">Reference proteome</keyword>
<dbReference type="Pfam" id="PF00069">
    <property type="entry name" value="Pkinase"/>
    <property type="match status" value="1"/>
</dbReference>
<evidence type="ECO:0000256" key="1">
    <source>
        <dbReference type="PROSITE-ProRule" id="PRU10141"/>
    </source>
</evidence>
<sequence>MLRRVAGRAASRAGRSRPPNTGPLPSDCRFGGYQLGARIGRGGFGDVFAGEELSTGRQVAIKLQRADQRTARIPVETEFLASTAGAAGFPALLWSGEAHGHHALVMARLGPSLKDMQQAQGQLRAEALRTVSEHVLSRLRTMHELHWLHMDVKPANILLPAPPPHGAEDWLRGQPEGFAMHLIDFGLSRKWWDSSSETYLPHTPRRGCIGTVRFASIANQCARPIGRRDDLESLAYTLIFLRSGALPWSGVKAASKAERFQRMLDIKLRLSVEDVCTGFPTLAPFLHEVRAMHWDDRPDYDMLRKLLRRLG</sequence>
<dbReference type="InterPro" id="IPR050235">
    <property type="entry name" value="CK1_Ser-Thr_kinase"/>
</dbReference>
<dbReference type="PANTHER" id="PTHR11909">
    <property type="entry name" value="CASEIN KINASE-RELATED"/>
    <property type="match status" value="1"/>
</dbReference>
<dbReference type="InterPro" id="IPR017441">
    <property type="entry name" value="Protein_kinase_ATP_BS"/>
</dbReference>
<dbReference type="Gene3D" id="1.10.510.10">
    <property type="entry name" value="Transferase(Phosphotransferase) domain 1"/>
    <property type="match status" value="1"/>
</dbReference>
<evidence type="ECO:0000313" key="4">
    <source>
        <dbReference type="EMBL" id="KAL1508185.1"/>
    </source>
</evidence>
<comment type="caution">
    <text evidence="4">The sequence shown here is derived from an EMBL/GenBank/DDBJ whole genome shotgun (WGS) entry which is preliminary data.</text>
</comment>
<dbReference type="Proteomes" id="UP001515480">
    <property type="component" value="Unassembled WGS sequence"/>
</dbReference>
<keyword evidence="1" id="KW-0547">Nucleotide-binding</keyword>
<gene>
    <name evidence="4" type="ORF">AB1Y20_004305</name>
</gene>
<evidence type="ECO:0000256" key="2">
    <source>
        <dbReference type="SAM" id="MobiDB-lite"/>
    </source>
</evidence>
<dbReference type="InterPro" id="IPR011009">
    <property type="entry name" value="Kinase-like_dom_sf"/>
</dbReference>
<dbReference type="GO" id="GO:0004672">
    <property type="term" value="F:protein kinase activity"/>
    <property type="evidence" value="ECO:0007669"/>
    <property type="project" value="InterPro"/>
</dbReference>
<dbReference type="SUPFAM" id="SSF56112">
    <property type="entry name" value="Protein kinase-like (PK-like)"/>
    <property type="match status" value="1"/>
</dbReference>
<dbReference type="EMBL" id="JBGBPQ010000016">
    <property type="protein sequence ID" value="KAL1508185.1"/>
    <property type="molecule type" value="Genomic_DNA"/>
</dbReference>
<protein>
    <recommendedName>
        <fullName evidence="3">Protein kinase domain-containing protein</fullName>
    </recommendedName>
</protein>
<dbReference type="PROSITE" id="PS50011">
    <property type="entry name" value="PROTEIN_KINASE_DOM"/>
    <property type="match status" value="1"/>
</dbReference>
<feature type="compositionally biased region" description="Low complexity" evidence="2">
    <location>
        <begin position="7"/>
        <end position="17"/>
    </location>
</feature>
<organism evidence="4 5">
    <name type="scientific">Prymnesium parvum</name>
    <name type="common">Toxic golden alga</name>
    <dbReference type="NCBI Taxonomy" id="97485"/>
    <lineage>
        <taxon>Eukaryota</taxon>
        <taxon>Haptista</taxon>
        <taxon>Haptophyta</taxon>
        <taxon>Prymnesiophyceae</taxon>
        <taxon>Prymnesiales</taxon>
        <taxon>Prymnesiaceae</taxon>
        <taxon>Prymnesium</taxon>
    </lineage>
</organism>
<keyword evidence="1" id="KW-0067">ATP-binding</keyword>
<accession>A0AB34IWJ6</accession>
<dbReference type="InterPro" id="IPR000719">
    <property type="entry name" value="Prot_kinase_dom"/>
</dbReference>
<feature type="domain" description="Protein kinase" evidence="3">
    <location>
        <begin position="33"/>
        <end position="311"/>
    </location>
</feature>
<evidence type="ECO:0000259" key="3">
    <source>
        <dbReference type="PROSITE" id="PS50011"/>
    </source>
</evidence>
<dbReference type="PROSITE" id="PS00107">
    <property type="entry name" value="PROTEIN_KINASE_ATP"/>
    <property type="match status" value="1"/>
</dbReference>